<proteinExistence type="predicted"/>
<keyword evidence="1" id="KW-0472">Membrane</keyword>
<evidence type="ECO:0000313" key="2">
    <source>
        <dbReference type="EMBL" id="PCC82161.1"/>
    </source>
</evidence>
<comment type="caution">
    <text evidence="2">The sequence shown here is derived from an EMBL/GenBank/DDBJ whole genome shotgun (WGS) entry which is preliminary data.</text>
</comment>
<evidence type="ECO:0000313" key="3">
    <source>
        <dbReference type="Proteomes" id="UP000218690"/>
    </source>
</evidence>
<gene>
    <name evidence="2" type="ORF">COM45_10680</name>
</gene>
<protein>
    <submittedName>
        <fullName evidence="2">Zinc-binding dehydrogenase</fullName>
    </submittedName>
</protein>
<organism evidence="2 3">
    <name type="scientific">Corynebacterium accolens</name>
    <dbReference type="NCBI Taxonomy" id="38284"/>
    <lineage>
        <taxon>Bacteria</taxon>
        <taxon>Bacillati</taxon>
        <taxon>Actinomycetota</taxon>
        <taxon>Actinomycetes</taxon>
        <taxon>Mycobacteriales</taxon>
        <taxon>Corynebacteriaceae</taxon>
        <taxon>Corynebacterium</taxon>
    </lineage>
</organism>
<dbReference type="Proteomes" id="UP000218690">
    <property type="component" value="Unassembled WGS sequence"/>
</dbReference>
<sequence>MLVAALVLAFVAFLALVNFILTAADWSLYLLFASAGLGMVLFVIDGLRKRKPDLAQDEEAGEYPAS</sequence>
<evidence type="ECO:0000256" key="1">
    <source>
        <dbReference type="SAM" id="Phobius"/>
    </source>
</evidence>
<name>A0A2A4AI32_9CORY</name>
<accession>A0A2A4AI32</accession>
<keyword evidence="1" id="KW-0812">Transmembrane</keyword>
<reference evidence="2 3" key="1">
    <citation type="submission" date="2017-09" db="EMBL/GenBank/DDBJ databases">
        <title>Draft Genome Sequence of Corynebacterium accolens AH4003.</title>
        <authorList>
            <person name="Chen Y."/>
            <person name="Oosthuysen W.F."/>
            <person name="Kelley S."/>
            <person name="Horswill A."/>
        </authorList>
    </citation>
    <scope>NUCLEOTIDE SEQUENCE [LARGE SCALE GENOMIC DNA]</scope>
    <source>
        <strain evidence="2 3">AH4003</strain>
    </source>
</reference>
<dbReference type="AlphaFoldDB" id="A0A2A4AI32"/>
<keyword evidence="1" id="KW-1133">Transmembrane helix</keyword>
<feature type="transmembrane region" description="Helical" evidence="1">
    <location>
        <begin position="29"/>
        <end position="47"/>
    </location>
</feature>
<dbReference type="EMBL" id="NWBP01000033">
    <property type="protein sequence ID" value="PCC82161.1"/>
    <property type="molecule type" value="Genomic_DNA"/>
</dbReference>